<evidence type="ECO:0000256" key="1">
    <source>
        <dbReference type="ARBA" id="ARBA00022729"/>
    </source>
</evidence>
<evidence type="ECO:0000256" key="2">
    <source>
        <dbReference type="ARBA" id="ARBA00023180"/>
    </source>
</evidence>
<sequence length="1390" mass="141883">MKKHLLFYLVFLLLAINAMAQVQQSTVVSLGTGTTASKDNGPIVVDATVPTGYFSRHIGLYMASDISAVPFTERVLTKIAWYKDNADPYVTTSGAMKIYIKQTALQTLSPPIGFGVNWNTHFTGATEVYTVNMPSISSGAGWKEFVLPKPFTWDGTSNLEVFVEWTGVGTITNSLNWRYTTGAATANTLTTTGTGTTGLPVSGNIPDIRFTFSSFNNDGGVTAINAPVSPVTANVSTPVTATIKNFGINAVTTATIGWKVNGIAQPDYTWSGNLASQQTDGPVTLGNYTFLDGSHTVKAYTKTLNGVADPLSANDTTTVQLVACSALSGNYTINKNAPVSATNFQSFNAVAQALNTCGVAGPVIITVTSGTGPYNESVTLTNVLGTSATNTLTFEGSGNTITSANEIIFKLNNADYVKLNNLVITNTNTGQKCAGVQLINNSDFFTLSNSTINMPQIAFAGIVGIVLTEGTGSQYNATGNFSNNSLFQNNIINGGYYGIRMHGQAGVPTGSAPTGAVNNHFINNQIREFSNFGISLSNADGTKIEGNIFTRPTRTDVSNFQCVVIASGSINTLVNKNRFHNSHGGAPTNTGGATVISIESAAAAGSENIIKNNLIYNINHQGVVNVISMFSNTVTGAYIYHNTISIENPNRPATNTSNIRAFTGASGVGGNVKFINNIISVNMPGTGNKHAIYLGAAPAATFVSNNNVLYLASGQTNAFTGAIGATNYATLANWQVANTTTPYDVNSVAINPAFTSLATGDLKPTALGVNNIGVPVVPTVADDFMEVTRNATTPDPGAYEFDVNDAGVSAITAPNSGCNLSNQAVITITVNNFGTAALSNIPVSYTINGGTPVTAIIAGPIAAGATATYSFTATANLSTPGSYSIVASTNLAGDALAPNDAFTKVVVSSATPAIPTITAGGPTTFCTGGSVVLTAASTTTGATFTWFKDGVAITGATAVTYTATTAGNYTAVATANGCASPASAVTTVTVNSITAVPTITAGGPTTFCTGGSVTLTAASTTTGATFAWYRNGTAITGATAATYSASMAGNYTAIATANGCSSGYSTVIIVTVNTIAATPTITASGPATFCTGGSVVLTAASTTTGATYTWSLNGTPITGATSATYIATTAGNYTAIATANGCASPASAVITVTVNAAPAIPTIAASGTTTICAGGSVTLTAASTTAGATYTWSLNGSAITGATAATYTANTAGNYTATAISGTCTATSAATVLTVTPLPATPTITRNGFTLTSSSATGNQWYKDSNILTGETNATYNATANGSYTVVFTDNGCSSAISNAVNITNTGLADDLANLQVAVFPNPSTGIFNVTLPENQTYKLLVTDLTGKVIQRQTVNNSKVQLDIHTAAKGIYLLRISGENGLAVRKLVVE</sequence>
<dbReference type="NCBIfam" id="TIGR04183">
    <property type="entry name" value="Por_Secre_tail"/>
    <property type="match status" value="1"/>
</dbReference>
<comment type="caution">
    <text evidence="7">The sequence shown here is derived from an EMBL/GenBank/DDBJ whole genome shotgun (WGS) entry which is preliminary data.</text>
</comment>
<dbReference type="Pfam" id="PF18962">
    <property type="entry name" value="Por_Secre_tail"/>
    <property type="match status" value="1"/>
</dbReference>
<dbReference type="Pfam" id="PF19081">
    <property type="entry name" value="Ig_7"/>
    <property type="match status" value="2"/>
</dbReference>
<evidence type="ECO:0000259" key="6">
    <source>
        <dbReference type="Pfam" id="PF19081"/>
    </source>
</evidence>
<feature type="domain" description="Secretion system C-terminal sorting" evidence="5">
    <location>
        <begin position="1319"/>
        <end position="1389"/>
    </location>
</feature>
<dbReference type="SUPFAM" id="SSF49299">
    <property type="entry name" value="PKD domain"/>
    <property type="match status" value="1"/>
</dbReference>
<feature type="domain" description="Ig-like" evidence="6">
    <location>
        <begin position="912"/>
        <end position="991"/>
    </location>
</feature>
<dbReference type="SUPFAM" id="SSF48726">
    <property type="entry name" value="Immunoglobulin"/>
    <property type="match status" value="1"/>
</dbReference>
<feature type="signal peptide" evidence="3">
    <location>
        <begin position="1"/>
        <end position="20"/>
    </location>
</feature>
<evidence type="ECO:0000259" key="5">
    <source>
        <dbReference type="Pfam" id="PF18962"/>
    </source>
</evidence>
<accession>A0ABS1BZV8</accession>
<feature type="domain" description="CARDB" evidence="4">
    <location>
        <begin position="821"/>
        <end position="887"/>
    </location>
</feature>
<dbReference type="InterPro" id="IPR050831">
    <property type="entry name" value="CEA_cell_adhesion"/>
</dbReference>
<keyword evidence="2" id="KW-0325">Glycoprotein</keyword>
<dbReference type="InterPro" id="IPR044023">
    <property type="entry name" value="Ig_7"/>
</dbReference>
<protein>
    <submittedName>
        <fullName evidence="7">T9SS type A sorting domain-containing protein</fullName>
    </submittedName>
</protein>
<feature type="domain" description="Ig-like" evidence="6">
    <location>
        <begin position="996"/>
        <end position="1073"/>
    </location>
</feature>
<dbReference type="Pfam" id="PF07705">
    <property type="entry name" value="CARDB"/>
    <property type="match status" value="1"/>
</dbReference>
<keyword evidence="1 3" id="KW-0732">Signal</keyword>
<feature type="chain" id="PRO_5047367509" evidence="3">
    <location>
        <begin position="21"/>
        <end position="1390"/>
    </location>
</feature>
<dbReference type="InterPro" id="IPR013783">
    <property type="entry name" value="Ig-like_fold"/>
</dbReference>
<dbReference type="PANTHER" id="PTHR44427">
    <property type="entry name" value="CARCINOEMBRYONIC ANTIGEN-RELATED CELL ADHESION MOLECULE 19"/>
    <property type="match status" value="1"/>
</dbReference>
<dbReference type="Gene3D" id="2.60.40.10">
    <property type="entry name" value="Immunoglobulins"/>
    <property type="match status" value="5"/>
</dbReference>
<gene>
    <name evidence="7" type="ORF">I5M27_02735</name>
</gene>
<evidence type="ECO:0000313" key="8">
    <source>
        <dbReference type="Proteomes" id="UP000644147"/>
    </source>
</evidence>
<dbReference type="InterPro" id="IPR011050">
    <property type="entry name" value="Pectin_lyase_fold/virulence"/>
</dbReference>
<dbReference type="SMART" id="SM00710">
    <property type="entry name" value="PbH1"/>
    <property type="match status" value="7"/>
</dbReference>
<organism evidence="7 8">
    <name type="scientific">Adhaeribacter terrigena</name>
    <dbReference type="NCBI Taxonomy" id="2793070"/>
    <lineage>
        <taxon>Bacteria</taxon>
        <taxon>Pseudomonadati</taxon>
        <taxon>Bacteroidota</taxon>
        <taxon>Cytophagia</taxon>
        <taxon>Cytophagales</taxon>
        <taxon>Hymenobacteraceae</taxon>
        <taxon>Adhaeribacter</taxon>
    </lineage>
</organism>
<dbReference type="InterPro" id="IPR006626">
    <property type="entry name" value="PbH1"/>
</dbReference>
<keyword evidence="8" id="KW-1185">Reference proteome</keyword>
<dbReference type="InterPro" id="IPR026444">
    <property type="entry name" value="Secre_tail"/>
</dbReference>
<evidence type="ECO:0000256" key="3">
    <source>
        <dbReference type="SAM" id="SignalP"/>
    </source>
</evidence>
<proteinExistence type="predicted"/>
<name>A0ABS1BZV8_9BACT</name>
<reference evidence="7 8" key="1">
    <citation type="submission" date="2020-12" db="EMBL/GenBank/DDBJ databases">
        <title>Bacterial novel species Adhaeribacter sp. BT258 isolated from soil.</title>
        <authorList>
            <person name="Jung H.-Y."/>
        </authorList>
    </citation>
    <scope>NUCLEOTIDE SEQUENCE [LARGE SCALE GENOMIC DNA]</scope>
    <source>
        <strain evidence="7 8">BT258</strain>
    </source>
</reference>
<dbReference type="PANTHER" id="PTHR44427:SF21">
    <property type="entry name" value="CEA CELL ADHESION MOLECULE 19"/>
    <property type="match status" value="1"/>
</dbReference>
<evidence type="ECO:0000313" key="7">
    <source>
        <dbReference type="EMBL" id="MBK0401883.1"/>
    </source>
</evidence>
<dbReference type="RefSeq" id="WP_200504485.1">
    <property type="nucleotide sequence ID" value="NZ_JAEHFX010000001.1"/>
</dbReference>
<dbReference type="SUPFAM" id="SSF51126">
    <property type="entry name" value="Pectin lyase-like"/>
    <property type="match status" value="1"/>
</dbReference>
<evidence type="ECO:0000259" key="4">
    <source>
        <dbReference type="Pfam" id="PF07705"/>
    </source>
</evidence>
<dbReference type="Proteomes" id="UP000644147">
    <property type="component" value="Unassembled WGS sequence"/>
</dbReference>
<dbReference type="EMBL" id="JAEHFX010000001">
    <property type="protein sequence ID" value="MBK0401883.1"/>
    <property type="molecule type" value="Genomic_DNA"/>
</dbReference>
<dbReference type="InterPro" id="IPR036179">
    <property type="entry name" value="Ig-like_dom_sf"/>
</dbReference>
<dbReference type="InterPro" id="IPR011635">
    <property type="entry name" value="CARDB"/>
</dbReference>
<dbReference type="InterPro" id="IPR035986">
    <property type="entry name" value="PKD_dom_sf"/>
</dbReference>